<keyword evidence="2" id="KW-0012">Acyltransferase</keyword>
<keyword evidence="1 4" id="KW-0808">Transferase</keyword>
<dbReference type="PANTHER" id="PTHR43877:SF1">
    <property type="entry name" value="ACETYLTRANSFERASE"/>
    <property type="match status" value="1"/>
</dbReference>
<dbReference type="AlphaFoldDB" id="A0A4P7D924"/>
<dbReference type="CDD" id="cd04301">
    <property type="entry name" value="NAT_SF"/>
    <property type="match status" value="1"/>
</dbReference>
<dbReference type="Proteomes" id="UP000295727">
    <property type="component" value="Chromosome 4"/>
</dbReference>
<sequence>MEIRRYEQRDLVPVAQLFNDYREFYDQRPDQALAIRFIAERQQADDSVILVADSGGGQLVGFCQLYPSFCSVAAAPIYVLYDLFVAPDARRSGVARSLLKTAAARAKTDGRVRMDLTTAKTNVKAQALYESLGWSRDEIFYTYNLNLD</sequence>
<evidence type="ECO:0000313" key="5">
    <source>
        <dbReference type="Proteomes" id="UP000295727"/>
    </source>
</evidence>
<dbReference type="KEGG" id="ppai:E1956_39280"/>
<dbReference type="Gene3D" id="3.40.630.30">
    <property type="match status" value="1"/>
</dbReference>
<dbReference type="InterPro" id="IPR000182">
    <property type="entry name" value="GNAT_dom"/>
</dbReference>
<organism evidence="4 5">
    <name type="scientific">Paraburkholderia pallida</name>
    <dbReference type="NCBI Taxonomy" id="2547399"/>
    <lineage>
        <taxon>Bacteria</taxon>
        <taxon>Pseudomonadati</taxon>
        <taxon>Pseudomonadota</taxon>
        <taxon>Betaproteobacteria</taxon>
        <taxon>Burkholderiales</taxon>
        <taxon>Burkholderiaceae</taxon>
        <taxon>Paraburkholderia</taxon>
    </lineage>
</organism>
<dbReference type="Pfam" id="PF00583">
    <property type="entry name" value="Acetyltransf_1"/>
    <property type="match status" value="1"/>
</dbReference>
<feature type="domain" description="N-acetyltransferase" evidence="3">
    <location>
        <begin position="1"/>
        <end position="148"/>
    </location>
</feature>
<dbReference type="GO" id="GO:0016747">
    <property type="term" value="F:acyltransferase activity, transferring groups other than amino-acyl groups"/>
    <property type="evidence" value="ECO:0007669"/>
    <property type="project" value="InterPro"/>
</dbReference>
<dbReference type="RefSeq" id="WP_134758701.1">
    <property type="nucleotide sequence ID" value="NZ_CP038151.1"/>
</dbReference>
<gene>
    <name evidence="4" type="ORF">E1956_39280</name>
</gene>
<dbReference type="InterPro" id="IPR016181">
    <property type="entry name" value="Acyl_CoA_acyltransferase"/>
</dbReference>
<protein>
    <submittedName>
        <fullName evidence="4">GNAT family N-acetyltransferase</fullName>
    </submittedName>
</protein>
<dbReference type="OrthoDB" id="9792929at2"/>
<accession>A0A4P7D924</accession>
<evidence type="ECO:0000313" key="4">
    <source>
        <dbReference type="EMBL" id="QBR03202.1"/>
    </source>
</evidence>
<dbReference type="SUPFAM" id="SSF55729">
    <property type="entry name" value="Acyl-CoA N-acyltransferases (Nat)"/>
    <property type="match status" value="1"/>
</dbReference>
<dbReference type="PANTHER" id="PTHR43877">
    <property type="entry name" value="AMINOALKYLPHOSPHONATE N-ACETYLTRANSFERASE-RELATED-RELATED"/>
    <property type="match status" value="1"/>
</dbReference>
<proteinExistence type="predicted"/>
<keyword evidence="5" id="KW-1185">Reference proteome</keyword>
<evidence type="ECO:0000256" key="2">
    <source>
        <dbReference type="ARBA" id="ARBA00023315"/>
    </source>
</evidence>
<dbReference type="EMBL" id="CP038151">
    <property type="protein sequence ID" value="QBR03202.1"/>
    <property type="molecule type" value="Genomic_DNA"/>
</dbReference>
<evidence type="ECO:0000256" key="1">
    <source>
        <dbReference type="ARBA" id="ARBA00022679"/>
    </source>
</evidence>
<evidence type="ECO:0000259" key="3">
    <source>
        <dbReference type="PROSITE" id="PS51186"/>
    </source>
</evidence>
<dbReference type="PROSITE" id="PS51186">
    <property type="entry name" value="GNAT"/>
    <property type="match status" value="1"/>
</dbReference>
<dbReference type="InterPro" id="IPR050832">
    <property type="entry name" value="Bact_Acetyltransf"/>
</dbReference>
<name>A0A4P7D924_9BURK</name>
<reference evidence="4 5" key="1">
    <citation type="submission" date="2019-03" db="EMBL/GenBank/DDBJ databases">
        <title>Paraburkholderia sp. 7MH5, isolated from subtropical forest soil.</title>
        <authorList>
            <person name="Gao Z.-H."/>
            <person name="Qiu L.-H."/>
        </authorList>
    </citation>
    <scope>NUCLEOTIDE SEQUENCE [LARGE SCALE GENOMIC DNA]</scope>
    <source>
        <strain evidence="4 5">7MH5</strain>
    </source>
</reference>